<dbReference type="Gene3D" id="1.10.10.60">
    <property type="entry name" value="Homeodomain-like"/>
    <property type="match status" value="1"/>
</dbReference>
<dbReference type="RefSeq" id="WP_327095485.1">
    <property type="nucleotide sequence ID" value="NZ_CP109149.1"/>
</dbReference>
<dbReference type="PANTHER" id="PTHR43130">
    <property type="entry name" value="ARAC-FAMILY TRANSCRIPTIONAL REGULATOR"/>
    <property type="match status" value="1"/>
</dbReference>
<accession>A0ABZ1Z5I9</accession>
<feature type="domain" description="HTH araC/xylS-type" evidence="3">
    <location>
        <begin position="222"/>
        <end position="320"/>
    </location>
</feature>
<dbReference type="SMART" id="SM00342">
    <property type="entry name" value="HTH_ARAC"/>
    <property type="match status" value="1"/>
</dbReference>
<dbReference type="Proteomes" id="UP001432062">
    <property type="component" value="Chromosome"/>
</dbReference>
<reference evidence="4" key="1">
    <citation type="submission" date="2022-10" db="EMBL/GenBank/DDBJ databases">
        <title>The complete genomes of actinobacterial strains from the NBC collection.</title>
        <authorList>
            <person name="Joergensen T.S."/>
            <person name="Alvarez Arevalo M."/>
            <person name="Sterndorff E.B."/>
            <person name="Faurdal D."/>
            <person name="Vuksanovic O."/>
            <person name="Mourched A.-S."/>
            <person name="Charusanti P."/>
            <person name="Shaw S."/>
            <person name="Blin K."/>
            <person name="Weber T."/>
        </authorList>
    </citation>
    <scope>NUCLEOTIDE SEQUENCE</scope>
    <source>
        <strain evidence="4">NBC_01482</strain>
    </source>
</reference>
<protein>
    <submittedName>
        <fullName evidence="4">Helix-turn-helix domain-containing protein</fullName>
    </submittedName>
</protein>
<evidence type="ECO:0000256" key="2">
    <source>
        <dbReference type="ARBA" id="ARBA00023163"/>
    </source>
</evidence>
<name>A0ABZ1Z5I9_9NOCA</name>
<dbReference type="InterPro" id="IPR009057">
    <property type="entry name" value="Homeodomain-like_sf"/>
</dbReference>
<gene>
    <name evidence="4" type="ORF">OG563_23040</name>
</gene>
<organism evidence="4 5">
    <name type="scientific">Nocardia vinacea</name>
    <dbReference type="NCBI Taxonomy" id="96468"/>
    <lineage>
        <taxon>Bacteria</taxon>
        <taxon>Bacillati</taxon>
        <taxon>Actinomycetota</taxon>
        <taxon>Actinomycetes</taxon>
        <taxon>Mycobacteriales</taxon>
        <taxon>Nocardiaceae</taxon>
        <taxon>Nocardia</taxon>
    </lineage>
</organism>
<dbReference type="PROSITE" id="PS01124">
    <property type="entry name" value="HTH_ARAC_FAMILY_2"/>
    <property type="match status" value="1"/>
</dbReference>
<dbReference type="InterPro" id="IPR018060">
    <property type="entry name" value="HTH_AraC"/>
</dbReference>
<dbReference type="InterPro" id="IPR052158">
    <property type="entry name" value="INH-QAR"/>
</dbReference>
<dbReference type="PANTHER" id="PTHR43130:SF3">
    <property type="entry name" value="HTH-TYPE TRANSCRIPTIONAL REGULATOR RV1931C"/>
    <property type="match status" value="1"/>
</dbReference>
<evidence type="ECO:0000313" key="4">
    <source>
        <dbReference type="EMBL" id="WUV50820.1"/>
    </source>
</evidence>
<dbReference type="InterPro" id="IPR002818">
    <property type="entry name" value="DJ-1/PfpI"/>
</dbReference>
<keyword evidence="2" id="KW-0804">Transcription</keyword>
<sequence length="324" mass="35360">MDVAVFVQDGVADLGLTAVLETFATANALREELDTAPDPWRVHIVADGKQVLTAHGFRAQTTPITELPDDVGLIVVPATRVLDADGLIGVVSAPANRPVLQLMTRAYESGAHLAAACTGTFYLAEAGVLDGVVATTSWWLGPAFRRRYPRIDLDESRILCRADRLTTAAASLSHIDLALALIAAQSPTLAELTARYLVVGDRRTQRDSAIPEVIARNDSLVAAFERWVRDHVADQFRIADAAHLLGVTERTLQRATQAEIGMSPRDFVHEVRLERATQLLRTTTLTIDAIAVKVGYLNAGTLRGLFRRRRGRSIAEVRASRLSW</sequence>
<dbReference type="Pfam" id="PF01965">
    <property type="entry name" value="DJ-1_PfpI"/>
    <property type="match status" value="1"/>
</dbReference>
<dbReference type="SUPFAM" id="SSF46689">
    <property type="entry name" value="Homeodomain-like"/>
    <property type="match status" value="1"/>
</dbReference>
<keyword evidence="1" id="KW-0805">Transcription regulation</keyword>
<dbReference type="Gene3D" id="3.40.50.880">
    <property type="match status" value="1"/>
</dbReference>
<dbReference type="Pfam" id="PF12833">
    <property type="entry name" value="HTH_18"/>
    <property type="match status" value="1"/>
</dbReference>
<evidence type="ECO:0000313" key="5">
    <source>
        <dbReference type="Proteomes" id="UP001432062"/>
    </source>
</evidence>
<dbReference type="InterPro" id="IPR029062">
    <property type="entry name" value="Class_I_gatase-like"/>
</dbReference>
<evidence type="ECO:0000256" key="1">
    <source>
        <dbReference type="ARBA" id="ARBA00023015"/>
    </source>
</evidence>
<keyword evidence="5" id="KW-1185">Reference proteome</keyword>
<proteinExistence type="predicted"/>
<dbReference type="SUPFAM" id="SSF52317">
    <property type="entry name" value="Class I glutamine amidotransferase-like"/>
    <property type="match status" value="1"/>
</dbReference>
<dbReference type="EMBL" id="CP109441">
    <property type="protein sequence ID" value="WUV50820.1"/>
    <property type="molecule type" value="Genomic_DNA"/>
</dbReference>
<evidence type="ECO:0000259" key="3">
    <source>
        <dbReference type="PROSITE" id="PS01124"/>
    </source>
</evidence>